<evidence type="ECO:0000259" key="2">
    <source>
        <dbReference type="Pfam" id="PF25534"/>
    </source>
</evidence>
<accession>A0ABR1JUD0</accession>
<proteinExistence type="predicted"/>
<dbReference type="InterPro" id="IPR057678">
    <property type="entry name" value="DUF7918"/>
</dbReference>
<sequence>MLNHLGFSAWVAVDGVPIPEYLVAVNSSTNQVSCWIPSSPGRTFSVHWKDHGGNVDTIGFVILDGNVVPGRFLYGHGEAIRNGMRTSTNSHRPFMFQIVPEESGFSSSSNKDAGTIMVKIKRVKRVAPRPANSFRSPPDSAMGRRPGEAYIGYGPSSPTTQQSETTWDVEPYDDDGSGSNRVRTHVSFVFRYRTLEFLRAQGIVDHAPTSPIRTTVPRRIVSAPVPIDPARAGQGMMLLDTTPGQVVSAETSKHSRYMVLSAASLSQTAEPARRTVSARQADYPGESVINFDNPFPNSQYTYPPPSYNQGHQ</sequence>
<comment type="caution">
    <text evidence="3">The sequence shown here is derived from an EMBL/GenBank/DDBJ whole genome shotgun (WGS) entry which is preliminary data.</text>
</comment>
<dbReference type="Pfam" id="PF25534">
    <property type="entry name" value="DUF7918"/>
    <property type="match status" value="1"/>
</dbReference>
<evidence type="ECO:0000256" key="1">
    <source>
        <dbReference type="SAM" id="MobiDB-lite"/>
    </source>
</evidence>
<dbReference type="Proteomes" id="UP001498398">
    <property type="component" value="Unassembled WGS sequence"/>
</dbReference>
<dbReference type="EMBL" id="JBANRG010000004">
    <property type="protein sequence ID" value="KAK7467275.1"/>
    <property type="molecule type" value="Genomic_DNA"/>
</dbReference>
<organism evidence="3 4">
    <name type="scientific">Marasmiellus scandens</name>
    <dbReference type="NCBI Taxonomy" id="2682957"/>
    <lineage>
        <taxon>Eukaryota</taxon>
        <taxon>Fungi</taxon>
        <taxon>Dikarya</taxon>
        <taxon>Basidiomycota</taxon>
        <taxon>Agaricomycotina</taxon>
        <taxon>Agaricomycetes</taxon>
        <taxon>Agaricomycetidae</taxon>
        <taxon>Agaricales</taxon>
        <taxon>Marasmiineae</taxon>
        <taxon>Omphalotaceae</taxon>
        <taxon>Marasmiellus</taxon>
    </lineage>
</organism>
<feature type="compositionally biased region" description="Polar residues" evidence="1">
    <location>
        <begin position="295"/>
        <end position="312"/>
    </location>
</feature>
<gene>
    <name evidence="3" type="ORF">VKT23_004332</name>
</gene>
<feature type="region of interest" description="Disordered" evidence="1">
    <location>
        <begin position="287"/>
        <end position="312"/>
    </location>
</feature>
<feature type="domain" description="DUF7918" evidence="2">
    <location>
        <begin position="9"/>
        <end position="205"/>
    </location>
</feature>
<protein>
    <recommendedName>
        <fullName evidence="2">DUF7918 domain-containing protein</fullName>
    </recommendedName>
</protein>
<evidence type="ECO:0000313" key="4">
    <source>
        <dbReference type="Proteomes" id="UP001498398"/>
    </source>
</evidence>
<name>A0ABR1JUD0_9AGAR</name>
<evidence type="ECO:0000313" key="3">
    <source>
        <dbReference type="EMBL" id="KAK7467275.1"/>
    </source>
</evidence>
<reference evidence="3 4" key="1">
    <citation type="submission" date="2024-01" db="EMBL/GenBank/DDBJ databases">
        <title>A draft genome for the cacao thread blight pathogen Marasmiellus scandens.</title>
        <authorList>
            <person name="Baruah I.K."/>
            <person name="Leung J."/>
            <person name="Bukari Y."/>
            <person name="Amoako-Attah I."/>
            <person name="Meinhardt L.W."/>
            <person name="Bailey B.A."/>
            <person name="Cohen S.P."/>
        </authorList>
    </citation>
    <scope>NUCLEOTIDE SEQUENCE [LARGE SCALE GENOMIC DNA]</scope>
    <source>
        <strain evidence="3 4">GH-19</strain>
    </source>
</reference>
<keyword evidence="4" id="KW-1185">Reference proteome</keyword>